<dbReference type="AlphaFoldDB" id="A0A9D5BLL4"/>
<keyword evidence="11" id="KW-1185">Reference proteome</keyword>
<comment type="caution">
    <text evidence="10">The sequence shown here is derived from an EMBL/GenBank/DDBJ whole genome shotgun (WGS) entry which is preliminary data.</text>
</comment>
<evidence type="ECO:0000256" key="1">
    <source>
        <dbReference type="ARBA" id="ARBA00004613"/>
    </source>
</evidence>
<evidence type="ECO:0000256" key="3">
    <source>
        <dbReference type="ARBA" id="ARBA00022525"/>
    </source>
</evidence>
<dbReference type="GO" id="GO:0031640">
    <property type="term" value="P:killing of cells of another organism"/>
    <property type="evidence" value="ECO:0007669"/>
    <property type="project" value="UniProtKB-UniRule"/>
</dbReference>
<keyword evidence="4 9" id="KW-0929">Antimicrobial</keyword>
<feature type="signal peptide" evidence="9">
    <location>
        <begin position="1"/>
        <end position="28"/>
    </location>
</feature>
<evidence type="ECO:0000256" key="2">
    <source>
        <dbReference type="ARBA" id="ARBA00006722"/>
    </source>
</evidence>
<keyword evidence="3 9" id="KW-0964">Secreted</keyword>
<dbReference type="Proteomes" id="UP001058974">
    <property type="component" value="Chromosome 1"/>
</dbReference>
<sequence length="129" mass="14329">MMYQISKSFCFFAILVLVVAVQLIEVEGECTKIVGRCPVAECAIYCSRYAKGVHVREWSCDFFDLCTCNFDKPPPGSHQPACNIGIGLCSHECDESCCNAKCVGKYKDTGVGKCFADFGKVYCICSYRR</sequence>
<gene>
    <name evidence="10" type="ORF">KIW84_014013</name>
</gene>
<feature type="chain" id="PRO_5039747083" description="Defensin-like protein" evidence="9">
    <location>
        <begin position="29"/>
        <end position="129"/>
    </location>
</feature>
<proteinExistence type="inferred from homology"/>
<dbReference type="GO" id="GO:0050832">
    <property type="term" value="P:defense response to fungus"/>
    <property type="evidence" value="ECO:0007669"/>
    <property type="project" value="UniProtKB-UniRule"/>
</dbReference>
<dbReference type="Gramene" id="Psat01G0401300-T1">
    <property type="protein sequence ID" value="KAI5446008.1"/>
    <property type="gene ID" value="KIW84_014013"/>
</dbReference>
<evidence type="ECO:0000256" key="7">
    <source>
        <dbReference type="ARBA" id="ARBA00022821"/>
    </source>
</evidence>
<evidence type="ECO:0000256" key="4">
    <source>
        <dbReference type="ARBA" id="ARBA00022529"/>
    </source>
</evidence>
<evidence type="ECO:0000256" key="5">
    <source>
        <dbReference type="ARBA" id="ARBA00022577"/>
    </source>
</evidence>
<comment type="similarity">
    <text evidence="2 9">Belongs to the DEFL family.</text>
</comment>
<name>A0A9D5BLL4_PEA</name>
<evidence type="ECO:0000256" key="9">
    <source>
        <dbReference type="RuleBase" id="RU367109"/>
    </source>
</evidence>
<keyword evidence="7 9" id="KW-0611">Plant defense</keyword>
<keyword evidence="5 9" id="KW-0295">Fungicide</keyword>
<evidence type="ECO:0000256" key="6">
    <source>
        <dbReference type="ARBA" id="ARBA00022729"/>
    </source>
</evidence>
<protein>
    <recommendedName>
        <fullName evidence="9">Defensin-like protein</fullName>
    </recommendedName>
</protein>
<dbReference type="PANTHER" id="PTHR36788:SF2">
    <property type="entry name" value="DEFENSIN-LIKE PROTEIN 183"/>
    <property type="match status" value="1"/>
</dbReference>
<keyword evidence="6 9" id="KW-0732">Signal</keyword>
<evidence type="ECO:0000313" key="11">
    <source>
        <dbReference type="Proteomes" id="UP001058974"/>
    </source>
</evidence>
<keyword evidence="8" id="KW-1015">Disulfide bond</keyword>
<dbReference type="Gramene" id="Psat1g144880.1">
    <property type="protein sequence ID" value="Psat1g144880.1.cds"/>
    <property type="gene ID" value="Psat1g144880"/>
</dbReference>
<reference evidence="10 11" key="1">
    <citation type="journal article" date="2022" name="Nat. Genet.">
        <title>Improved pea reference genome and pan-genome highlight genomic features and evolutionary characteristics.</title>
        <authorList>
            <person name="Yang T."/>
            <person name="Liu R."/>
            <person name="Luo Y."/>
            <person name="Hu S."/>
            <person name="Wang D."/>
            <person name="Wang C."/>
            <person name="Pandey M.K."/>
            <person name="Ge S."/>
            <person name="Xu Q."/>
            <person name="Li N."/>
            <person name="Li G."/>
            <person name="Huang Y."/>
            <person name="Saxena R.K."/>
            <person name="Ji Y."/>
            <person name="Li M."/>
            <person name="Yan X."/>
            <person name="He Y."/>
            <person name="Liu Y."/>
            <person name="Wang X."/>
            <person name="Xiang C."/>
            <person name="Varshney R.K."/>
            <person name="Ding H."/>
            <person name="Gao S."/>
            <person name="Zong X."/>
        </authorList>
    </citation>
    <scope>NUCLEOTIDE SEQUENCE [LARGE SCALE GENOMIC DNA]</scope>
    <source>
        <strain evidence="10 11">cv. Zhongwan 6</strain>
    </source>
</reference>
<evidence type="ECO:0000256" key="8">
    <source>
        <dbReference type="ARBA" id="ARBA00023157"/>
    </source>
</evidence>
<dbReference type="OrthoDB" id="993238at2759"/>
<dbReference type="GO" id="GO:0005576">
    <property type="term" value="C:extracellular region"/>
    <property type="evidence" value="ECO:0007669"/>
    <property type="project" value="UniProtKB-SubCell"/>
</dbReference>
<organism evidence="10 11">
    <name type="scientific">Pisum sativum</name>
    <name type="common">Garden pea</name>
    <name type="synonym">Lathyrus oleraceus</name>
    <dbReference type="NCBI Taxonomy" id="3888"/>
    <lineage>
        <taxon>Eukaryota</taxon>
        <taxon>Viridiplantae</taxon>
        <taxon>Streptophyta</taxon>
        <taxon>Embryophyta</taxon>
        <taxon>Tracheophyta</taxon>
        <taxon>Spermatophyta</taxon>
        <taxon>Magnoliopsida</taxon>
        <taxon>eudicotyledons</taxon>
        <taxon>Gunneridae</taxon>
        <taxon>Pentapetalae</taxon>
        <taxon>rosids</taxon>
        <taxon>fabids</taxon>
        <taxon>Fabales</taxon>
        <taxon>Fabaceae</taxon>
        <taxon>Papilionoideae</taxon>
        <taxon>50 kb inversion clade</taxon>
        <taxon>NPAAA clade</taxon>
        <taxon>Hologalegina</taxon>
        <taxon>IRL clade</taxon>
        <taxon>Fabeae</taxon>
        <taxon>Lathyrus</taxon>
    </lineage>
</organism>
<dbReference type="InterPro" id="IPR039641">
    <property type="entry name" value="LCR"/>
</dbReference>
<dbReference type="EMBL" id="JAMSHJ010000001">
    <property type="protein sequence ID" value="KAI5446008.1"/>
    <property type="molecule type" value="Genomic_DNA"/>
</dbReference>
<evidence type="ECO:0000313" key="10">
    <source>
        <dbReference type="EMBL" id="KAI5446008.1"/>
    </source>
</evidence>
<dbReference type="PANTHER" id="PTHR36788">
    <property type="entry name" value="DEFENSIN-LIKE PROTEIN 183"/>
    <property type="match status" value="1"/>
</dbReference>
<comment type="subcellular location">
    <subcellularLocation>
        <location evidence="1 9">Secreted</location>
    </subcellularLocation>
</comment>
<accession>A0A9D5BLL4</accession>